<reference evidence="9 10" key="1">
    <citation type="submission" date="2022-09" db="EMBL/GenBank/DDBJ databases">
        <authorList>
            <person name="Han X.L."/>
            <person name="Wang Q."/>
            <person name="Lu T."/>
        </authorList>
    </citation>
    <scope>NUCLEOTIDE SEQUENCE [LARGE SCALE GENOMIC DNA]</scope>
    <source>
        <strain evidence="9 10">WQ 127069</strain>
    </source>
</reference>
<dbReference type="PROSITE" id="PS50928">
    <property type="entry name" value="ABC_TM1"/>
    <property type="match status" value="1"/>
</dbReference>
<comment type="similarity">
    <text evidence="7">Belongs to the binding-protein-dependent transport system permease family.</text>
</comment>
<protein>
    <submittedName>
        <fullName evidence="9">Sugar ABC transporter permease</fullName>
    </submittedName>
</protein>
<dbReference type="PANTHER" id="PTHR43227:SF11">
    <property type="entry name" value="BLL4140 PROTEIN"/>
    <property type="match status" value="1"/>
</dbReference>
<keyword evidence="3" id="KW-1003">Cell membrane</keyword>
<evidence type="ECO:0000313" key="9">
    <source>
        <dbReference type="EMBL" id="MCU6797491.1"/>
    </source>
</evidence>
<dbReference type="SUPFAM" id="SSF161098">
    <property type="entry name" value="MetI-like"/>
    <property type="match status" value="1"/>
</dbReference>
<dbReference type="InterPro" id="IPR035906">
    <property type="entry name" value="MetI-like_sf"/>
</dbReference>
<evidence type="ECO:0000256" key="5">
    <source>
        <dbReference type="ARBA" id="ARBA00022989"/>
    </source>
</evidence>
<organism evidence="9 10">
    <name type="scientific">Paenibacillus baimaensis</name>
    <dbReference type="NCBI Taxonomy" id="2982185"/>
    <lineage>
        <taxon>Bacteria</taxon>
        <taxon>Bacillati</taxon>
        <taxon>Bacillota</taxon>
        <taxon>Bacilli</taxon>
        <taxon>Bacillales</taxon>
        <taxon>Paenibacillaceae</taxon>
        <taxon>Paenibacillus</taxon>
    </lineage>
</organism>
<evidence type="ECO:0000259" key="8">
    <source>
        <dbReference type="PROSITE" id="PS50928"/>
    </source>
</evidence>
<feature type="transmembrane region" description="Helical" evidence="7">
    <location>
        <begin position="268"/>
        <end position="292"/>
    </location>
</feature>
<keyword evidence="2 7" id="KW-0813">Transport</keyword>
<dbReference type="InterPro" id="IPR000515">
    <property type="entry name" value="MetI-like"/>
</dbReference>
<dbReference type="RefSeq" id="WP_262688271.1">
    <property type="nucleotide sequence ID" value="NZ_JAOQIO010000121.1"/>
</dbReference>
<dbReference type="CDD" id="cd06261">
    <property type="entry name" value="TM_PBP2"/>
    <property type="match status" value="1"/>
</dbReference>
<gene>
    <name evidence="9" type="ORF">OB236_35740</name>
</gene>
<evidence type="ECO:0000256" key="7">
    <source>
        <dbReference type="RuleBase" id="RU363032"/>
    </source>
</evidence>
<keyword evidence="10" id="KW-1185">Reference proteome</keyword>
<evidence type="ECO:0000256" key="1">
    <source>
        <dbReference type="ARBA" id="ARBA00004651"/>
    </source>
</evidence>
<feature type="transmembrane region" description="Helical" evidence="7">
    <location>
        <begin position="153"/>
        <end position="178"/>
    </location>
</feature>
<evidence type="ECO:0000313" key="10">
    <source>
        <dbReference type="Proteomes" id="UP001652445"/>
    </source>
</evidence>
<proteinExistence type="inferred from homology"/>
<keyword evidence="4 7" id="KW-0812">Transmembrane</keyword>
<feature type="transmembrane region" description="Helical" evidence="7">
    <location>
        <begin position="12"/>
        <end position="33"/>
    </location>
</feature>
<dbReference type="InterPro" id="IPR050809">
    <property type="entry name" value="UgpAE/MalFG_permease"/>
</dbReference>
<dbReference type="Pfam" id="PF00528">
    <property type="entry name" value="BPD_transp_1"/>
    <property type="match status" value="1"/>
</dbReference>
<comment type="subcellular location">
    <subcellularLocation>
        <location evidence="1 7">Cell membrane</location>
        <topology evidence="1 7">Multi-pass membrane protein</topology>
    </subcellularLocation>
</comment>
<keyword evidence="5 7" id="KW-1133">Transmembrane helix</keyword>
<feature type="transmembrane region" description="Helical" evidence="7">
    <location>
        <begin position="199"/>
        <end position="222"/>
    </location>
</feature>
<feature type="transmembrane region" description="Helical" evidence="7">
    <location>
        <begin position="71"/>
        <end position="92"/>
    </location>
</feature>
<keyword evidence="6 7" id="KW-0472">Membrane</keyword>
<dbReference type="EMBL" id="JAOQIO010000121">
    <property type="protein sequence ID" value="MCU6797491.1"/>
    <property type="molecule type" value="Genomic_DNA"/>
</dbReference>
<evidence type="ECO:0000256" key="3">
    <source>
        <dbReference type="ARBA" id="ARBA00022475"/>
    </source>
</evidence>
<comment type="caution">
    <text evidence="9">The sequence shown here is derived from an EMBL/GenBank/DDBJ whole genome shotgun (WGS) entry which is preliminary data.</text>
</comment>
<evidence type="ECO:0000256" key="2">
    <source>
        <dbReference type="ARBA" id="ARBA00022448"/>
    </source>
</evidence>
<dbReference type="Proteomes" id="UP001652445">
    <property type="component" value="Unassembled WGS sequence"/>
</dbReference>
<sequence>MDKIKLRLEPYTMTLPSLLLTLVLGVYPILWAIRYMFYEYHGFGQEQFVGLANFERLLHDEMFWSSVGNTFVYAAGKLLLTIPLSLVLAVMLNGALRGRHIFRAIFFLPTIISTAVMSVVFYVVFNSYNGILNQLLIKYGVVSESVEWLGPRYAMLTMIMVAAWGAIGNYMLLFLAGLQNIPRDIYESAMIDGANRYQQFTRITLPLLGPVMQMIIMLAITVSLKGYESILLITEGGPFGKTNVMYLYVYQFFFPISTSGGGQIMQDFGYGSATGFAAALIVGLITGVYFYASRRMSKIY</sequence>
<evidence type="ECO:0000256" key="6">
    <source>
        <dbReference type="ARBA" id="ARBA00023136"/>
    </source>
</evidence>
<accession>A0ABT2US43</accession>
<name>A0ABT2US43_9BACL</name>
<feature type="transmembrane region" description="Helical" evidence="7">
    <location>
        <begin position="104"/>
        <end position="125"/>
    </location>
</feature>
<dbReference type="PANTHER" id="PTHR43227">
    <property type="entry name" value="BLL4140 PROTEIN"/>
    <property type="match status" value="1"/>
</dbReference>
<feature type="domain" description="ABC transmembrane type-1" evidence="8">
    <location>
        <begin position="67"/>
        <end position="289"/>
    </location>
</feature>
<evidence type="ECO:0000256" key="4">
    <source>
        <dbReference type="ARBA" id="ARBA00022692"/>
    </source>
</evidence>
<dbReference type="Gene3D" id="1.10.3720.10">
    <property type="entry name" value="MetI-like"/>
    <property type="match status" value="1"/>
</dbReference>